<evidence type="ECO:0000256" key="1">
    <source>
        <dbReference type="ARBA" id="ARBA00005495"/>
    </source>
</evidence>
<gene>
    <name evidence="7" type="ORF">BJ508DRAFT_302215</name>
</gene>
<dbReference type="PANTHER" id="PTHR33337">
    <property type="entry name" value="GFA DOMAIN-CONTAINING PROTEIN"/>
    <property type="match status" value="1"/>
</dbReference>
<dbReference type="GO" id="GO:0016846">
    <property type="term" value="F:carbon-sulfur lyase activity"/>
    <property type="evidence" value="ECO:0007669"/>
    <property type="project" value="InterPro"/>
</dbReference>
<keyword evidence="4" id="KW-0456">Lyase</keyword>
<organism evidence="7 8">
    <name type="scientific">Ascobolus immersus RN42</name>
    <dbReference type="NCBI Taxonomy" id="1160509"/>
    <lineage>
        <taxon>Eukaryota</taxon>
        <taxon>Fungi</taxon>
        <taxon>Dikarya</taxon>
        <taxon>Ascomycota</taxon>
        <taxon>Pezizomycotina</taxon>
        <taxon>Pezizomycetes</taxon>
        <taxon>Pezizales</taxon>
        <taxon>Ascobolaceae</taxon>
        <taxon>Ascobolus</taxon>
    </lineage>
</organism>
<evidence type="ECO:0000256" key="5">
    <source>
        <dbReference type="SAM" id="MobiDB-lite"/>
    </source>
</evidence>
<dbReference type="InterPro" id="IPR011057">
    <property type="entry name" value="Mss4-like_sf"/>
</dbReference>
<keyword evidence="8" id="KW-1185">Reference proteome</keyword>
<evidence type="ECO:0000313" key="8">
    <source>
        <dbReference type="Proteomes" id="UP000275078"/>
    </source>
</evidence>
<dbReference type="PROSITE" id="PS51891">
    <property type="entry name" value="CENP_V_GFA"/>
    <property type="match status" value="1"/>
</dbReference>
<feature type="domain" description="CENP-V/GFA" evidence="6">
    <location>
        <begin position="43"/>
        <end position="154"/>
    </location>
</feature>
<feature type="region of interest" description="Disordered" evidence="5">
    <location>
        <begin position="179"/>
        <end position="199"/>
    </location>
</feature>
<accession>A0A3N4INM7</accession>
<feature type="compositionally biased region" description="Basic and acidic residues" evidence="5">
    <location>
        <begin position="1"/>
        <end position="25"/>
    </location>
</feature>
<evidence type="ECO:0000313" key="7">
    <source>
        <dbReference type="EMBL" id="RPA86318.1"/>
    </source>
</evidence>
<dbReference type="Pfam" id="PF04828">
    <property type="entry name" value="GFA"/>
    <property type="match status" value="1"/>
</dbReference>
<dbReference type="Proteomes" id="UP000275078">
    <property type="component" value="Unassembled WGS sequence"/>
</dbReference>
<sequence length="199" mass="22876">MPVTRSQDHGPGDHVNTESPEEKVPPNRPPYYYPDKPPGEPKLHGACYCKAVKFDIDRTEPLSSKFCHCRVCQKLHGAPYQWASIIPKDSLHFTEGHDNLQFYRTTENERAYCPPHKVLCKKCGSPIMDEGRNMLLLFPSLINFENNEQIKTWRTSGDACHIFYAQRVVDIHDGLDKWSKHKGESDKMDESEPTPHGRE</sequence>
<dbReference type="EMBL" id="ML119650">
    <property type="protein sequence ID" value="RPA86318.1"/>
    <property type="molecule type" value="Genomic_DNA"/>
</dbReference>
<comment type="similarity">
    <text evidence="1">Belongs to the Gfa family.</text>
</comment>
<protein>
    <recommendedName>
        <fullName evidence="6">CENP-V/GFA domain-containing protein</fullName>
    </recommendedName>
</protein>
<name>A0A3N4INM7_ASCIM</name>
<dbReference type="SUPFAM" id="SSF51316">
    <property type="entry name" value="Mss4-like"/>
    <property type="match status" value="1"/>
</dbReference>
<dbReference type="STRING" id="1160509.A0A3N4INM7"/>
<dbReference type="GO" id="GO:0046872">
    <property type="term" value="F:metal ion binding"/>
    <property type="evidence" value="ECO:0007669"/>
    <property type="project" value="UniProtKB-KW"/>
</dbReference>
<feature type="region of interest" description="Disordered" evidence="5">
    <location>
        <begin position="1"/>
        <end position="35"/>
    </location>
</feature>
<evidence type="ECO:0000256" key="4">
    <source>
        <dbReference type="ARBA" id="ARBA00023239"/>
    </source>
</evidence>
<dbReference type="OrthoDB" id="9970124at2759"/>
<evidence type="ECO:0000256" key="3">
    <source>
        <dbReference type="ARBA" id="ARBA00022833"/>
    </source>
</evidence>
<feature type="compositionally biased region" description="Pro residues" evidence="5">
    <location>
        <begin position="26"/>
        <end position="35"/>
    </location>
</feature>
<evidence type="ECO:0000259" key="6">
    <source>
        <dbReference type="PROSITE" id="PS51891"/>
    </source>
</evidence>
<dbReference type="PANTHER" id="PTHR33337:SF40">
    <property type="entry name" value="CENP-V_GFA DOMAIN-CONTAINING PROTEIN-RELATED"/>
    <property type="match status" value="1"/>
</dbReference>
<keyword evidence="3" id="KW-0862">Zinc</keyword>
<proteinExistence type="inferred from homology"/>
<keyword evidence="2" id="KW-0479">Metal-binding</keyword>
<dbReference type="Gene3D" id="3.90.1590.10">
    <property type="entry name" value="glutathione-dependent formaldehyde- activating enzyme (gfa)"/>
    <property type="match status" value="1"/>
</dbReference>
<dbReference type="AlphaFoldDB" id="A0A3N4INM7"/>
<reference evidence="7 8" key="1">
    <citation type="journal article" date="2018" name="Nat. Ecol. Evol.">
        <title>Pezizomycetes genomes reveal the molecular basis of ectomycorrhizal truffle lifestyle.</title>
        <authorList>
            <person name="Murat C."/>
            <person name="Payen T."/>
            <person name="Noel B."/>
            <person name="Kuo A."/>
            <person name="Morin E."/>
            <person name="Chen J."/>
            <person name="Kohler A."/>
            <person name="Krizsan K."/>
            <person name="Balestrini R."/>
            <person name="Da Silva C."/>
            <person name="Montanini B."/>
            <person name="Hainaut M."/>
            <person name="Levati E."/>
            <person name="Barry K.W."/>
            <person name="Belfiori B."/>
            <person name="Cichocki N."/>
            <person name="Clum A."/>
            <person name="Dockter R.B."/>
            <person name="Fauchery L."/>
            <person name="Guy J."/>
            <person name="Iotti M."/>
            <person name="Le Tacon F."/>
            <person name="Lindquist E.A."/>
            <person name="Lipzen A."/>
            <person name="Malagnac F."/>
            <person name="Mello A."/>
            <person name="Molinier V."/>
            <person name="Miyauchi S."/>
            <person name="Poulain J."/>
            <person name="Riccioni C."/>
            <person name="Rubini A."/>
            <person name="Sitrit Y."/>
            <person name="Splivallo R."/>
            <person name="Traeger S."/>
            <person name="Wang M."/>
            <person name="Zifcakova L."/>
            <person name="Wipf D."/>
            <person name="Zambonelli A."/>
            <person name="Paolocci F."/>
            <person name="Nowrousian M."/>
            <person name="Ottonello S."/>
            <person name="Baldrian P."/>
            <person name="Spatafora J.W."/>
            <person name="Henrissat B."/>
            <person name="Nagy L.G."/>
            <person name="Aury J.M."/>
            <person name="Wincker P."/>
            <person name="Grigoriev I.V."/>
            <person name="Bonfante P."/>
            <person name="Martin F.M."/>
        </authorList>
    </citation>
    <scope>NUCLEOTIDE SEQUENCE [LARGE SCALE GENOMIC DNA]</scope>
    <source>
        <strain evidence="7 8">RN42</strain>
    </source>
</reference>
<dbReference type="InterPro" id="IPR006913">
    <property type="entry name" value="CENP-V/GFA"/>
</dbReference>
<evidence type="ECO:0000256" key="2">
    <source>
        <dbReference type="ARBA" id="ARBA00022723"/>
    </source>
</evidence>